<evidence type="ECO:0000313" key="2">
    <source>
        <dbReference type="EMBL" id="ATW23829.1"/>
    </source>
</evidence>
<dbReference type="Pfam" id="PF04015">
    <property type="entry name" value="DUF362"/>
    <property type="match status" value="1"/>
</dbReference>
<accession>A0A3G1KN01</accession>
<dbReference type="RefSeq" id="WP_148132994.1">
    <property type="nucleotide sequence ID" value="NZ_CP017634.1"/>
</dbReference>
<sequence>MDKSSEILNKDPIVVGIGTGEDYGAVTRKAVEHAGGLESVVGDGAVVIIKPNVVTGAKTDQGMVTDYRVVQEIVDLVKKCGAAKITIAEASTLGNMFQEARYHNIIGADLWDMNECGKEDCYEIQPIKGLTGKNFLIPKKYLDADVVIGAAKLKTHFEYDAVVSLSLKNSIGICPNSLYGEGYFKDQIHYMGLKEAIVDLNKIRKPDFVVIDGIVGGEGYGPLKARPVKSKVIFAGKDPVAVDTIALNFMGFTVEEVPHVKLADQEGLGVCDLNRIQIVGADLNTIKMKFRSAQDPALN</sequence>
<protein>
    <recommendedName>
        <fullName evidence="1">DUF362 domain-containing protein</fullName>
    </recommendedName>
</protein>
<evidence type="ECO:0000313" key="3">
    <source>
        <dbReference type="Proteomes" id="UP000323521"/>
    </source>
</evidence>
<proteinExistence type="predicted"/>
<dbReference type="OrthoDB" id="9807879at2"/>
<dbReference type="Proteomes" id="UP000323521">
    <property type="component" value="Chromosome"/>
</dbReference>
<dbReference type="InterPro" id="IPR007160">
    <property type="entry name" value="DUF362"/>
</dbReference>
<dbReference type="AlphaFoldDB" id="A0A3G1KN01"/>
<reference evidence="2 3" key="1">
    <citation type="submission" date="2016-10" db="EMBL/GenBank/DDBJ databases">
        <title>Complete Genome Sequence of Peptococcaceae strain DCMF.</title>
        <authorList>
            <person name="Edwards R.J."/>
            <person name="Holland S.I."/>
            <person name="Deshpande N.P."/>
            <person name="Wong Y.K."/>
            <person name="Ertan H."/>
            <person name="Manefield M."/>
            <person name="Russell T.L."/>
            <person name="Lee M.J."/>
        </authorList>
    </citation>
    <scope>NUCLEOTIDE SEQUENCE [LARGE SCALE GENOMIC DNA]</scope>
    <source>
        <strain evidence="2 3">DCMF</strain>
    </source>
</reference>
<evidence type="ECO:0000259" key="1">
    <source>
        <dbReference type="Pfam" id="PF04015"/>
    </source>
</evidence>
<feature type="domain" description="DUF362" evidence="1">
    <location>
        <begin position="47"/>
        <end position="247"/>
    </location>
</feature>
<gene>
    <name evidence="2" type="ORF">DCMF_02570</name>
</gene>
<dbReference type="EMBL" id="CP017634">
    <property type="protein sequence ID" value="ATW23829.1"/>
    <property type="molecule type" value="Genomic_DNA"/>
</dbReference>
<keyword evidence="3" id="KW-1185">Reference proteome</keyword>
<organism evidence="2 3">
    <name type="scientific">Formimonas warabiya</name>
    <dbReference type="NCBI Taxonomy" id="1761012"/>
    <lineage>
        <taxon>Bacteria</taxon>
        <taxon>Bacillati</taxon>
        <taxon>Bacillota</taxon>
        <taxon>Clostridia</taxon>
        <taxon>Eubacteriales</taxon>
        <taxon>Peptococcaceae</taxon>
        <taxon>Candidatus Formimonas</taxon>
    </lineage>
</organism>
<name>A0A3G1KN01_FORW1</name>
<dbReference type="KEGG" id="fwa:DCMF_02570"/>